<evidence type="ECO:0000313" key="7">
    <source>
        <dbReference type="Proteomes" id="UP001500102"/>
    </source>
</evidence>
<dbReference type="SUPFAM" id="SSF53448">
    <property type="entry name" value="Nucleotide-diphospho-sugar transferases"/>
    <property type="match status" value="1"/>
</dbReference>
<evidence type="ECO:0000313" key="6">
    <source>
        <dbReference type="EMBL" id="GAA2141576.1"/>
    </source>
</evidence>
<feature type="domain" description="Glycosyltransferase 2-like" evidence="5">
    <location>
        <begin position="7"/>
        <end position="109"/>
    </location>
</feature>
<accession>A0ABN2ZFX3</accession>
<comment type="similarity">
    <text evidence="2">Belongs to the glycosyltransferase 2 family.</text>
</comment>
<comment type="pathway">
    <text evidence="1">Cell wall biogenesis; cell wall polysaccharide biosynthesis.</text>
</comment>
<organism evidence="6 7">
    <name type="scientific">Arthrobacter humicola</name>
    <dbReference type="NCBI Taxonomy" id="409291"/>
    <lineage>
        <taxon>Bacteria</taxon>
        <taxon>Bacillati</taxon>
        <taxon>Actinomycetota</taxon>
        <taxon>Actinomycetes</taxon>
        <taxon>Micrococcales</taxon>
        <taxon>Micrococcaceae</taxon>
        <taxon>Arthrobacter</taxon>
    </lineage>
</organism>
<comment type="caution">
    <text evidence="6">The sequence shown here is derived from an EMBL/GenBank/DDBJ whole genome shotgun (WGS) entry which is preliminary data.</text>
</comment>
<dbReference type="Pfam" id="PF00535">
    <property type="entry name" value="Glycos_transf_2"/>
    <property type="match status" value="1"/>
</dbReference>
<proteinExistence type="inferred from homology"/>
<keyword evidence="4" id="KW-0808">Transferase</keyword>
<dbReference type="PANTHER" id="PTHR43179">
    <property type="entry name" value="RHAMNOSYLTRANSFERASE WBBL"/>
    <property type="match status" value="1"/>
</dbReference>
<sequence length="297" mass="30989">MPRTTAVVSLFNPDDGVLANAAALLAQADAVVVVDDGSPRDTARILAALESLGCGVVRLAENSGIAAALNAGITAALAAAPKPDYILTMDQDSLLDPGYVDALLTAAAAAAGAGVPVGMVAPASVRGLPVRRGPVLNGIQLGGEPIQSGLLVPVPVLEKVGLFQGPLFIDGVDSEFHLRCEAAGLRTVLAPNAALNHALGSPATANVFGRDVSVAGRPLKIRTAADWRYYYLFRNRILLARQYGRRFPLWTLKGLLADYRHLAIVTLLAPGRGIRLANAFRGMADGVRGVSGRRARH</sequence>
<name>A0ABN2ZFX3_9MICC</name>
<evidence type="ECO:0000256" key="4">
    <source>
        <dbReference type="ARBA" id="ARBA00022679"/>
    </source>
</evidence>
<evidence type="ECO:0000256" key="1">
    <source>
        <dbReference type="ARBA" id="ARBA00004776"/>
    </source>
</evidence>
<keyword evidence="7" id="KW-1185">Reference proteome</keyword>
<dbReference type="PANTHER" id="PTHR43179:SF12">
    <property type="entry name" value="GALACTOFURANOSYLTRANSFERASE GLFT2"/>
    <property type="match status" value="1"/>
</dbReference>
<dbReference type="RefSeq" id="WP_344367298.1">
    <property type="nucleotide sequence ID" value="NZ_BAAAQB010000038.1"/>
</dbReference>
<dbReference type="Proteomes" id="UP001500102">
    <property type="component" value="Unassembled WGS sequence"/>
</dbReference>
<protein>
    <submittedName>
        <fullName evidence="6">Glycosyltransferase family 2 protein</fullName>
    </submittedName>
</protein>
<dbReference type="InterPro" id="IPR029044">
    <property type="entry name" value="Nucleotide-diphossugar_trans"/>
</dbReference>
<reference evidence="6 7" key="1">
    <citation type="journal article" date="2019" name="Int. J. Syst. Evol. Microbiol.">
        <title>The Global Catalogue of Microorganisms (GCM) 10K type strain sequencing project: providing services to taxonomists for standard genome sequencing and annotation.</title>
        <authorList>
            <consortium name="The Broad Institute Genomics Platform"/>
            <consortium name="The Broad Institute Genome Sequencing Center for Infectious Disease"/>
            <person name="Wu L."/>
            <person name="Ma J."/>
        </authorList>
    </citation>
    <scope>NUCLEOTIDE SEQUENCE [LARGE SCALE GENOMIC DNA]</scope>
    <source>
        <strain evidence="6 7">JCM 15921</strain>
    </source>
</reference>
<evidence type="ECO:0000256" key="3">
    <source>
        <dbReference type="ARBA" id="ARBA00022676"/>
    </source>
</evidence>
<keyword evidence="3" id="KW-0328">Glycosyltransferase</keyword>
<dbReference type="InterPro" id="IPR001173">
    <property type="entry name" value="Glyco_trans_2-like"/>
</dbReference>
<dbReference type="EMBL" id="BAAAQB010000038">
    <property type="protein sequence ID" value="GAA2141576.1"/>
    <property type="molecule type" value="Genomic_DNA"/>
</dbReference>
<evidence type="ECO:0000259" key="5">
    <source>
        <dbReference type="Pfam" id="PF00535"/>
    </source>
</evidence>
<dbReference type="Gene3D" id="3.90.550.10">
    <property type="entry name" value="Spore Coat Polysaccharide Biosynthesis Protein SpsA, Chain A"/>
    <property type="match status" value="1"/>
</dbReference>
<evidence type="ECO:0000256" key="2">
    <source>
        <dbReference type="ARBA" id="ARBA00006739"/>
    </source>
</evidence>
<gene>
    <name evidence="6" type="ORF">GCM10009825_30190</name>
</gene>